<gene>
    <name evidence="2" type="ORF">IV500_06200</name>
</gene>
<protein>
    <submittedName>
        <fullName evidence="2">Uncharacterized protein</fullName>
    </submittedName>
</protein>
<organism evidence="2 3">
    <name type="scientific">Arthrobacter terrae</name>
    <dbReference type="NCBI Taxonomy" id="2935737"/>
    <lineage>
        <taxon>Bacteria</taxon>
        <taxon>Bacillati</taxon>
        <taxon>Actinomycetota</taxon>
        <taxon>Actinomycetes</taxon>
        <taxon>Micrococcales</taxon>
        <taxon>Micrococcaceae</taxon>
        <taxon>Arthrobacter</taxon>
    </lineage>
</organism>
<keyword evidence="1" id="KW-1133">Transmembrane helix</keyword>
<feature type="transmembrane region" description="Helical" evidence="1">
    <location>
        <begin position="280"/>
        <end position="296"/>
    </location>
</feature>
<evidence type="ECO:0000313" key="2">
    <source>
        <dbReference type="EMBL" id="MBG0739013.1"/>
    </source>
</evidence>
<feature type="transmembrane region" description="Helical" evidence="1">
    <location>
        <begin position="232"/>
        <end position="250"/>
    </location>
</feature>
<keyword evidence="3" id="KW-1185">Reference proteome</keyword>
<reference evidence="2 3" key="1">
    <citation type="submission" date="2020-11" db="EMBL/GenBank/DDBJ databases">
        <title>Arthrobacter antarcticus sp. nov., isolated from Antarctic Soil.</title>
        <authorList>
            <person name="Li J."/>
        </authorList>
    </citation>
    <scope>NUCLEOTIDE SEQUENCE [LARGE SCALE GENOMIC DNA]</scope>
    <source>
        <strain evidence="2 3">Z1-20</strain>
    </source>
</reference>
<dbReference type="Proteomes" id="UP000655366">
    <property type="component" value="Unassembled WGS sequence"/>
</dbReference>
<evidence type="ECO:0000313" key="3">
    <source>
        <dbReference type="Proteomes" id="UP000655366"/>
    </source>
</evidence>
<evidence type="ECO:0000256" key="1">
    <source>
        <dbReference type="SAM" id="Phobius"/>
    </source>
</evidence>
<dbReference type="AlphaFoldDB" id="A0A931CSM6"/>
<feature type="transmembrane region" description="Helical" evidence="1">
    <location>
        <begin position="163"/>
        <end position="187"/>
    </location>
</feature>
<keyword evidence="1" id="KW-0472">Membrane</keyword>
<dbReference type="EMBL" id="JADNYM010000006">
    <property type="protein sequence ID" value="MBG0739013.1"/>
    <property type="molecule type" value="Genomic_DNA"/>
</dbReference>
<feature type="transmembrane region" description="Helical" evidence="1">
    <location>
        <begin position="199"/>
        <end position="220"/>
    </location>
</feature>
<sequence>MMDNTRSNTWFKRQFDRAGAGLTEQLPFIRTMLAAIIIGSALLLSLLEVGAALFNAGSGVASEATNTANFSAGTAPEQSVLKIVFLFMLMLSLVGYGPYFGQRVTRWGMAGFFAAFAWTLAGMVGAQLLVALWPSPGTSGVTGNVAQVWARQTVLDRFVRASYAAFIEEFLLVAVPIGAVIAGFSLTRQLRSEQASGEAGRISAFAPAVIAAAVGFAYIYPRSVLHSYQGANAVRSAALWTAINLTVYLVYRSVWPLILAHFFFDFFIAGEPWVSWTSPIILTMLLLMAASCLQLLSRSSNNKYGLVPTPALQLG</sequence>
<name>A0A931CSM6_9MICC</name>
<feature type="transmembrane region" description="Helical" evidence="1">
    <location>
        <begin position="112"/>
        <end position="133"/>
    </location>
</feature>
<feature type="transmembrane region" description="Helical" evidence="1">
    <location>
        <begin position="80"/>
        <end position="100"/>
    </location>
</feature>
<feature type="transmembrane region" description="Helical" evidence="1">
    <location>
        <begin position="32"/>
        <end position="54"/>
    </location>
</feature>
<dbReference type="RefSeq" id="WP_196395959.1">
    <property type="nucleotide sequence ID" value="NZ_JADNYM010000006.1"/>
</dbReference>
<proteinExistence type="predicted"/>
<accession>A0A931CSM6</accession>
<keyword evidence="1" id="KW-0812">Transmembrane</keyword>
<comment type="caution">
    <text evidence="2">The sequence shown here is derived from an EMBL/GenBank/DDBJ whole genome shotgun (WGS) entry which is preliminary data.</text>
</comment>